<dbReference type="SUPFAM" id="SSF55785">
    <property type="entry name" value="PYP-like sensor domain (PAS domain)"/>
    <property type="match status" value="1"/>
</dbReference>
<evidence type="ECO:0000256" key="9">
    <source>
        <dbReference type="ARBA" id="ARBA00022679"/>
    </source>
</evidence>
<keyword evidence="5" id="KW-0597">Phosphoprotein</keyword>
<dbReference type="InterPro" id="IPR035965">
    <property type="entry name" value="PAS-like_dom_sf"/>
</dbReference>
<evidence type="ECO:0000256" key="6">
    <source>
        <dbReference type="ARBA" id="ARBA00022606"/>
    </source>
</evidence>
<evidence type="ECO:0000256" key="4">
    <source>
        <dbReference type="ARBA" id="ARBA00022543"/>
    </source>
</evidence>
<dbReference type="AlphaFoldDB" id="A0AA92H832"/>
<gene>
    <name evidence="16" type="ORF">DC430_16870</name>
</gene>
<dbReference type="Gene3D" id="3.30.450.20">
    <property type="entry name" value="PAS domain"/>
    <property type="match status" value="1"/>
</dbReference>
<evidence type="ECO:0000256" key="14">
    <source>
        <dbReference type="ARBA" id="ARBA00023170"/>
    </source>
</evidence>
<dbReference type="InterPro" id="IPR003018">
    <property type="entry name" value="GAF"/>
</dbReference>
<dbReference type="GO" id="GO:0005524">
    <property type="term" value="F:ATP binding"/>
    <property type="evidence" value="ECO:0007669"/>
    <property type="project" value="UniProtKB-KW"/>
</dbReference>
<dbReference type="SMART" id="SM00911">
    <property type="entry name" value="HWE_HK"/>
    <property type="match status" value="1"/>
</dbReference>
<evidence type="ECO:0000256" key="1">
    <source>
        <dbReference type="ARBA" id="ARBA00000085"/>
    </source>
</evidence>
<feature type="domain" description="PAC" evidence="15">
    <location>
        <begin position="274"/>
        <end position="326"/>
    </location>
</feature>
<keyword evidence="8" id="KW-0288">FMN</keyword>
<dbReference type="SMART" id="SM00065">
    <property type="entry name" value="GAF"/>
    <property type="match status" value="2"/>
</dbReference>
<accession>A0AA92H832</accession>
<keyword evidence="13" id="KW-0157">Chromophore</keyword>
<comment type="caution">
    <text evidence="16">The sequence shown here is derived from an EMBL/GenBank/DDBJ whole genome shotgun (WGS) entry which is preliminary data.</text>
</comment>
<dbReference type="InterPro" id="IPR000014">
    <property type="entry name" value="PAS"/>
</dbReference>
<dbReference type="Pfam" id="PF08447">
    <property type="entry name" value="PAS_3"/>
    <property type="match status" value="1"/>
</dbReference>
<dbReference type="GO" id="GO:0004673">
    <property type="term" value="F:protein histidine kinase activity"/>
    <property type="evidence" value="ECO:0007669"/>
    <property type="project" value="UniProtKB-EC"/>
</dbReference>
<sequence>MNWGMDLVHMIRDSEPEVSVFSASDMERLEALEELQIIESGPEPVFDDVVQIASTVCKAPVALISFVQEERQWFKARIGFPPTETPIDQSVCRYSLNSEDLLIIPDLTKDPRTSNNTLVTQAPFIRFYAGARLILSDGVAVGALCVIDHVPRPEGLTQEQRSVLKALAGQISAHLELRRAANRQRELLERQKQINAMMRDSVRTALTAQEAGRIGTFELDIETGNIKVSAEFCRIFDVPPVGRYHARDFEKMLHPDDRGRESSEETRKNGTAVTTVDYRIVTASRGVRWVSRQATFERDESGKPLKLLGTVQDITQQRRATQRIRTLLELGDRLRDLNDVEEIALTAAELMAHALDATRAGFGVVDPVRETVMMQPEWRAPGVSSLSGKHYFRDYGSYIDDLKGGMSVVISDVTTDARTKDKADALLSLGIRQLVNVPIFDQGKFALVVFVHHCDLFEWMEDDLAFVRSFGDRIQSAIGRLRAEAEQNMLNREIGHRLKNAFAMVQALAKQTLRPVQDRGPVLNFEQRLQALSSAHDILLGNNWANADVRTALLRVVDTLGMTEQVEIRGKDISVNPKGALSLSLLLHELTTNAVKYGSLSSVHGRVLVSWDVQGEREDAVLRLIWRETGGPPVVQPQSKGFGSRLISMGLLGTGGVSTRYLDQGLEVEMTASLVQLQQVA</sequence>
<dbReference type="InterPro" id="IPR000700">
    <property type="entry name" value="PAS-assoc_C"/>
</dbReference>
<dbReference type="PROSITE" id="PS50113">
    <property type="entry name" value="PAC"/>
    <property type="match status" value="1"/>
</dbReference>
<dbReference type="GO" id="GO:0009881">
    <property type="term" value="F:photoreceptor activity"/>
    <property type="evidence" value="ECO:0007669"/>
    <property type="project" value="UniProtKB-KW"/>
</dbReference>
<reference evidence="16 17" key="1">
    <citation type="submission" date="2018-04" db="EMBL/GenBank/DDBJ databases">
        <authorList>
            <person name="Hagen T."/>
        </authorList>
    </citation>
    <scope>NUCLEOTIDE SEQUENCE [LARGE SCALE GENOMIC DNA]</scope>
    <source>
        <strain evidence="16 17">TPD7009</strain>
    </source>
</reference>
<evidence type="ECO:0000256" key="3">
    <source>
        <dbReference type="ARBA" id="ARBA00021740"/>
    </source>
</evidence>
<evidence type="ECO:0000256" key="12">
    <source>
        <dbReference type="ARBA" id="ARBA00022840"/>
    </source>
</evidence>
<dbReference type="Gene3D" id="2.10.70.100">
    <property type="match status" value="1"/>
</dbReference>
<comment type="catalytic activity">
    <reaction evidence="1">
        <text>ATP + protein L-histidine = ADP + protein N-phospho-L-histidine.</text>
        <dbReference type="EC" id="2.7.13.3"/>
    </reaction>
</comment>
<evidence type="ECO:0000259" key="15">
    <source>
        <dbReference type="PROSITE" id="PS50113"/>
    </source>
</evidence>
<dbReference type="InterPro" id="IPR029016">
    <property type="entry name" value="GAF-like_dom_sf"/>
</dbReference>
<keyword evidence="10" id="KW-0547">Nucleotide-binding</keyword>
<evidence type="ECO:0000313" key="17">
    <source>
        <dbReference type="Proteomes" id="UP000244335"/>
    </source>
</evidence>
<evidence type="ECO:0000256" key="2">
    <source>
        <dbReference type="ARBA" id="ARBA00012438"/>
    </source>
</evidence>
<keyword evidence="7" id="KW-0285">Flavoprotein</keyword>
<evidence type="ECO:0000256" key="13">
    <source>
        <dbReference type="ARBA" id="ARBA00022991"/>
    </source>
</evidence>
<dbReference type="InterPro" id="IPR001610">
    <property type="entry name" value="PAC"/>
</dbReference>
<evidence type="ECO:0000256" key="10">
    <source>
        <dbReference type="ARBA" id="ARBA00022741"/>
    </source>
</evidence>
<evidence type="ECO:0000256" key="8">
    <source>
        <dbReference type="ARBA" id="ARBA00022643"/>
    </source>
</evidence>
<dbReference type="Gene3D" id="3.30.565.10">
    <property type="entry name" value="Histidine kinase-like ATPase, C-terminal domain"/>
    <property type="match status" value="1"/>
</dbReference>
<keyword evidence="4" id="KW-0600">Photoreceptor protein</keyword>
<organism evidence="16 17">
    <name type="scientific">Rhizobium rhizogenes</name>
    <name type="common">Agrobacterium rhizogenes</name>
    <dbReference type="NCBI Taxonomy" id="359"/>
    <lineage>
        <taxon>Bacteria</taxon>
        <taxon>Pseudomonadati</taxon>
        <taxon>Pseudomonadota</taxon>
        <taxon>Alphaproteobacteria</taxon>
        <taxon>Hyphomicrobiales</taxon>
        <taxon>Rhizobiaceae</taxon>
        <taxon>Rhizobium/Agrobacterium group</taxon>
        <taxon>Rhizobium</taxon>
    </lineage>
</organism>
<dbReference type="InterPro" id="IPR011102">
    <property type="entry name" value="Sig_transdc_His_kinase_HWE"/>
</dbReference>
<dbReference type="PANTHER" id="PTHR43102">
    <property type="entry name" value="SLR1143 PROTEIN"/>
    <property type="match status" value="1"/>
</dbReference>
<dbReference type="Proteomes" id="UP000244335">
    <property type="component" value="Unassembled WGS sequence"/>
</dbReference>
<dbReference type="CDD" id="cd00130">
    <property type="entry name" value="PAS"/>
    <property type="match status" value="1"/>
</dbReference>
<dbReference type="SMART" id="SM00086">
    <property type="entry name" value="PAC"/>
    <property type="match status" value="1"/>
</dbReference>
<dbReference type="Pfam" id="PF07536">
    <property type="entry name" value="HWE_HK"/>
    <property type="match status" value="1"/>
</dbReference>
<evidence type="ECO:0000313" key="16">
    <source>
        <dbReference type="EMBL" id="PVE51799.1"/>
    </source>
</evidence>
<name>A0AA92H832_RHIRH</name>
<dbReference type="Gene3D" id="3.30.450.40">
    <property type="match status" value="2"/>
</dbReference>
<keyword evidence="6" id="KW-0716">Sensory transduction</keyword>
<protein>
    <recommendedName>
        <fullName evidence="3">Blue-light-activated histidine kinase</fullName>
        <ecNumber evidence="2">2.7.13.3</ecNumber>
    </recommendedName>
</protein>
<keyword evidence="9" id="KW-0808">Transferase</keyword>
<dbReference type="InterPro" id="IPR013655">
    <property type="entry name" value="PAS_fold_3"/>
</dbReference>
<keyword evidence="14" id="KW-0675">Receptor</keyword>
<dbReference type="EMBL" id="QDFR01000006">
    <property type="protein sequence ID" value="PVE51799.1"/>
    <property type="molecule type" value="Genomic_DNA"/>
</dbReference>
<keyword evidence="11 16" id="KW-0418">Kinase</keyword>
<dbReference type="PANTHER" id="PTHR43102:SF2">
    <property type="entry name" value="GAF DOMAIN-CONTAINING PROTEIN"/>
    <property type="match status" value="1"/>
</dbReference>
<dbReference type="SUPFAM" id="SSF55781">
    <property type="entry name" value="GAF domain-like"/>
    <property type="match status" value="2"/>
</dbReference>
<proteinExistence type="predicted"/>
<dbReference type="InterPro" id="IPR036890">
    <property type="entry name" value="HATPase_C_sf"/>
</dbReference>
<evidence type="ECO:0000256" key="5">
    <source>
        <dbReference type="ARBA" id="ARBA00022553"/>
    </source>
</evidence>
<dbReference type="EC" id="2.7.13.3" evidence="2"/>
<evidence type="ECO:0000256" key="7">
    <source>
        <dbReference type="ARBA" id="ARBA00022630"/>
    </source>
</evidence>
<evidence type="ECO:0000256" key="11">
    <source>
        <dbReference type="ARBA" id="ARBA00022777"/>
    </source>
</evidence>
<keyword evidence="12" id="KW-0067">ATP-binding</keyword>
<dbReference type="Pfam" id="PF01590">
    <property type="entry name" value="GAF"/>
    <property type="match status" value="2"/>
</dbReference>